<reference evidence="2" key="1">
    <citation type="submission" date="2016-10" db="EMBL/GenBank/DDBJ databases">
        <authorList>
            <person name="de Groot N.N."/>
        </authorList>
    </citation>
    <scope>NUCLEOTIDE SEQUENCE</scope>
</reference>
<evidence type="ECO:0000313" key="2">
    <source>
        <dbReference type="EMBL" id="SFV70819.1"/>
    </source>
</evidence>
<feature type="transmembrane region" description="Helical" evidence="1">
    <location>
        <begin position="9"/>
        <end position="25"/>
    </location>
</feature>
<name>A0A1W1CYG6_9ZZZZ</name>
<accession>A0A1W1CYG6</accession>
<proteinExistence type="predicted"/>
<protein>
    <submittedName>
        <fullName evidence="2">Uncharacterized protein</fullName>
    </submittedName>
</protein>
<gene>
    <name evidence="2" type="ORF">MNB_SM-5-1100</name>
</gene>
<sequence length="216" mass="24221">MDFEENKRVIVLTAVALVLVFLFLLKDNNPPLEKTHKMNNVKTEKKSKDIEVLYVDEDANKEITPKETKRVLATQTKKAKKPKVVDITNLDEEGIKAYLKEKSLKNITTPNAKPTDENYEAPRFSVYSNIDKSEAEKLRDKTLPPSTPVIVQGSFGSGTPYTVAIDADIYSHAKDIVISNNDPDGTIEEIVNIKKKSMNSEYNDEKKIIAPPSIGK</sequence>
<evidence type="ECO:0000256" key="1">
    <source>
        <dbReference type="SAM" id="Phobius"/>
    </source>
</evidence>
<dbReference type="EMBL" id="FPHH01000158">
    <property type="protein sequence ID" value="SFV70819.1"/>
    <property type="molecule type" value="Genomic_DNA"/>
</dbReference>
<organism evidence="2">
    <name type="scientific">hydrothermal vent metagenome</name>
    <dbReference type="NCBI Taxonomy" id="652676"/>
    <lineage>
        <taxon>unclassified sequences</taxon>
        <taxon>metagenomes</taxon>
        <taxon>ecological metagenomes</taxon>
    </lineage>
</organism>
<keyword evidence="1" id="KW-0812">Transmembrane</keyword>
<dbReference type="AlphaFoldDB" id="A0A1W1CYG6"/>
<keyword evidence="1" id="KW-0472">Membrane</keyword>
<keyword evidence="1" id="KW-1133">Transmembrane helix</keyword>